<dbReference type="InterPro" id="IPR016161">
    <property type="entry name" value="Ald_DH/histidinol_DH"/>
</dbReference>
<dbReference type="Pfam" id="PF00171">
    <property type="entry name" value="Aldedh"/>
    <property type="match status" value="1"/>
</dbReference>
<dbReference type="Gene3D" id="3.40.605.10">
    <property type="entry name" value="Aldehyde Dehydrogenase, Chain A, domain 1"/>
    <property type="match status" value="1"/>
</dbReference>
<dbReference type="InterPro" id="IPR016160">
    <property type="entry name" value="Ald_DH_CS_CYS"/>
</dbReference>
<keyword evidence="2" id="KW-0521">NADP</keyword>
<dbReference type="EC" id="1.2.1.24" evidence="5"/>
<dbReference type="InterPro" id="IPR044148">
    <property type="entry name" value="ALDH_GabD1-like"/>
</dbReference>
<dbReference type="GO" id="GO:0004030">
    <property type="term" value="F:aldehyde dehydrogenase [NAD(P)+] activity"/>
    <property type="evidence" value="ECO:0007669"/>
    <property type="project" value="InterPro"/>
</dbReference>
<evidence type="ECO:0000256" key="2">
    <source>
        <dbReference type="ARBA" id="ARBA00022857"/>
    </source>
</evidence>
<keyword evidence="3 5" id="KW-0560">Oxidoreductase</keyword>
<dbReference type="InterPro" id="IPR016162">
    <property type="entry name" value="Ald_DH_N"/>
</dbReference>
<dbReference type="PANTHER" id="PTHR43217">
    <property type="entry name" value="SUCCINATE SEMIALDEHYDE DEHYDROGENASE [NAD(P)+] SAD"/>
    <property type="match status" value="1"/>
</dbReference>
<comment type="similarity">
    <text evidence="1">Belongs to the aldehyde dehydrogenase family.</text>
</comment>
<dbReference type="EMBL" id="UOFP01000017">
    <property type="protein sequence ID" value="VAW83936.1"/>
    <property type="molecule type" value="Genomic_DNA"/>
</dbReference>
<dbReference type="Gene3D" id="3.40.309.10">
    <property type="entry name" value="Aldehyde Dehydrogenase, Chain A, domain 2"/>
    <property type="match status" value="1"/>
</dbReference>
<gene>
    <name evidence="5" type="ORF">MNBD_GAMMA18-1362</name>
</gene>
<dbReference type="SUPFAM" id="SSF53720">
    <property type="entry name" value="ALDH-like"/>
    <property type="match status" value="1"/>
</dbReference>
<evidence type="ECO:0000256" key="3">
    <source>
        <dbReference type="ARBA" id="ARBA00023002"/>
    </source>
</evidence>
<accession>A0A3B0ZTG0</accession>
<dbReference type="AlphaFoldDB" id="A0A3B0ZTG0"/>
<dbReference type="PANTHER" id="PTHR43217:SF1">
    <property type="entry name" value="SUCCINATE SEMIALDEHYDE DEHYDROGENASE [NAD(P)+] SAD"/>
    <property type="match status" value="1"/>
</dbReference>
<evidence type="ECO:0000313" key="5">
    <source>
        <dbReference type="EMBL" id="VAW83936.1"/>
    </source>
</evidence>
<evidence type="ECO:0000256" key="1">
    <source>
        <dbReference type="ARBA" id="ARBA00009986"/>
    </source>
</evidence>
<dbReference type="PROSITE" id="PS00070">
    <property type="entry name" value="ALDEHYDE_DEHYDR_CYS"/>
    <property type="match status" value="1"/>
</dbReference>
<reference evidence="5" key="1">
    <citation type="submission" date="2018-06" db="EMBL/GenBank/DDBJ databases">
        <authorList>
            <person name="Zhirakovskaya E."/>
        </authorList>
    </citation>
    <scope>NUCLEOTIDE SEQUENCE</scope>
</reference>
<proteinExistence type="inferred from homology"/>
<dbReference type="InterPro" id="IPR015590">
    <property type="entry name" value="Aldehyde_DH_dom"/>
</dbReference>
<evidence type="ECO:0000259" key="4">
    <source>
        <dbReference type="Pfam" id="PF00171"/>
    </source>
</evidence>
<dbReference type="GO" id="GO:0004777">
    <property type="term" value="F:succinate-semialdehyde dehydrogenase (NAD+) activity"/>
    <property type="evidence" value="ECO:0007669"/>
    <property type="project" value="UniProtKB-EC"/>
</dbReference>
<organism evidence="5">
    <name type="scientific">hydrothermal vent metagenome</name>
    <dbReference type="NCBI Taxonomy" id="652676"/>
    <lineage>
        <taxon>unclassified sequences</taxon>
        <taxon>metagenomes</taxon>
        <taxon>ecological metagenomes</taxon>
    </lineage>
</organism>
<dbReference type="FunFam" id="3.40.605.10:FF:000012">
    <property type="entry name" value="NAD-dependent succinate-semialdehyde dehydrogenase"/>
    <property type="match status" value="1"/>
</dbReference>
<dbReference type="InterPro" id="IPR047110">
    <property type="entry name" value="GABD/Sad-like"/>
</dbReference>
<dbReference type="EC" id="1.2.1.79" evidence="5"/>
<dbReference type="InterPro" id="IPR016163">
    <property type="entry name" value="Ald_DH_C"/>
</dbReference>
<protein>
    <submittedName>
        <fullName evidence="5">Succinate-semialdehyde dehydrogenase [NAD] Succinate-semialdehyde dehydrogenase [NADP+]</fullName>
        <ecNumber evidence="5">1.2.1.24</ecNumber>
        <ecNumber evidence="5">1.2.1.79</ecNumber>
    </submittedName>
</protein>
<dbReference type="CDD" id="cd07100">
    <property type="entry name" value="ALDH_SSADH1_GabD1"/>
    <property type="match status" value="1"/>
</dbReference>
<sequence length="454" mass="48966">MTFQVISPLDGQLLKEIPRWDDVQIENALQKSAEAAPRWAALPIVERKDYLRKLGALIRKRRSILATLITQEMGKLYRESLAEVDKCAGVCDYYADNTAAFLADEVIESDAGRSLVTYQPLGAILAVMPWNFPLWQVMRFAVPVLMAGNSALLKHASNVPQCALALQQLMVDAGLPEGVFTSLMIGAPQVKAVIEDQRVHAVSLTGSTPAGRQVAAVAGSALKKCVLELGGSDPFIVLADADIEQAVQAAVLSRYLNAGQSCIAAKRFIVVDAVAEQFVTQFKAAVEQLKVGDPMDETTSLAPLARVDLRDELHQQVLTSIAQGAIPLTGCQPVEGAGAFYQPSILDQVKPGMLAYSEELFGPVAIVIRAKDEQEAIAIANDSIFGLGGSIWTEDALHGERLARQIEAGAVFVNGMVKSDVRLPFGGVKQSGYGRELSLLGIREFVNAKTIWVR</sequence>
<name>A0A3B0ZTG0_9ZZZZ</name>
<dbReference type="GO" id="GO:0036243">
    <property type="term" value="F:succinate-semialdehyde dehydrogenase (NADP+) activity"/>
    <property type="evidence" value="ECO:0007669"/>
    <property type="project" value="UniProtKB-EC"/>
</dbReference>
<feature type="domain" description="Aldehyde dehydrogenase" evidence="4">
    <location>
        <begin position="2"/>
        <end position="451"/>
    </location>
</feature>
<dbReference type="FunFam" id="3.40.309.10:FF:000010">
    <property type="entry name" value="Gamma-aminobutyraldehyde dehydrogenase"/>
    <property type="match status" value="1"/>
</dbReference>